<keyword evidence="5" id="KW-0584">Phenylalanine biosynthesis</keyword>
<evidence type="ECO:0000313" key="10">
    <source>
        <dbReference type="EMBL" id="AIE95466.1"/>
    </source>
</evidence>
<dbReference type="SUPFAM" id="SSF53850">
    <property type="entry name" value="Periplasmic binding protein-like II"/>
    <property type="match status" value="1"/>
</dbReference>
<dbReference type="InterPro" id="IPR045865">
    <property type="entry name" value="ACT-like_dom_sf"/>
</dbReference>
<dbReference type="GO" id="GO:0005737">
    <property type="term" value="C:cytoplasm"/>
    <property type="evidence" value="ECO:0007669"/>
    <property type="project" value="TreeGrafter"/>
</dbReference>
<evidence type="ECO:0000256" key="5">
    <source>
        <dbReference type="ARBA" id="ARBA00023222"/>
    </source>
</evidence>
<dbReference type="CDD" id="cd13633">
    <property type="entry name" value="PBP2_Sa-PDT_like"/>
    <property type="match status" value="1"/>
</dbReference>
<accession>A0A075G163</accession>
<dbReference type="EMBL" id="KF900453">
    <property type="protein sequence ID" value="AIE95466.1"/>
    <property type="molecule type" value="Genomic_DNA"/>
</dbReference>
<keyword evidence="3" id="KW-0028">Amino-acid biosynthesis</keyword>
<evidence type="ECO:0000256" key="7">
    <source>
        <dbReference type="ARBA" id="ARBA00047848"/>
    </source>
</evidence>
<feature type="domain" description="Prephenate dehydratase" evidence="8">
    <location>
        <begin position="10"/>
        <end position="186"/>
    </location>
</feature>
<dbReference type="NCBIfam" id="NF008865">
    <property type="entry name" value="PRK11898.1"/>
    <property type="match status" value="1"/>
</dbReference>
<keyword evidence="6 10" id="KW-0456">Lyase</keyword>
<dbReference type="PANTHER" id="PTHR21022">
    <property type="entry name" value="PREPHENATE DEHYDRATASE P PROTEIN"/>
    <property type="match status" value="1"/>
</dbReference>
<reference evidence="10" key="1">
    <citation type="journal article" date="2014" name="Genome Biol. Evol.">
        <title>Pangenome evidence for extensive interdomain horizontal transfer affecting lineage core and shell genes in uncultured planktonic thaumarchaeota and euryarchaeota.</title>
        <authorList>
            <person name="Deschamps P."/>
            <person name="Zivanovic Y."/>
            <person name="Moreira D."/>
            <person name="Rodriguez-Valera F."/>
            <person name="Lopez-Garcia P."/>
        </authorList>
    </citation>
    <scope>NUCLEOTIDE SEQUENCE</scope>
</reference>
<dbReference type="CDD" id="cd04905">
    <property type="entry name" value="ACT_CM-PDT"/>
    <property type="match status" value="1"/>
</dbReference>
<dbReference type="Gene3D" id="3.30.70.260">
    <property type="match status" value="1"/>
</dbReference>
<evidence type="ECO:0000256" key="1">
    <source>
        <dbReference type="ARBA" id="ARBA00004741"/>
    </source>
</evidence>
<dbReference type="AlphaFoldDB" id="A0A075G163"/>
<dbReference type="InterPro" id="IPR002912">
    <property type="entry name" value="ACT_dom"/>
</dbReference>
<dbReference type="FunFam" id="3.30.70.260:FF:000012">
    <property type="entry name" value="Prephenate dehydratase"/>
    <property type="match status" value="1"/>
</dbReference>
<keyword evidence="4" id="KW-0057">Aromatic amino acid biosynthesis</keyword>
<dbReference type="PROSITE" id="PS51171">
    <property type="entry name" value="PREPHENATE_DEHYDR_3"/>
    <property type="match status" value="1"/>
</dbReference>
<dbReference type="PROSITE" id="PS51671">
    <property type="entry name" value="ACT"/>
    <property type="match status" value="1"/>
</dbReference>
<organism evidence="10">
    <name type="scientific">uncultured marine group II/III euryarchaeote AD1000_66_E09</name>
    <dbReference type="NCBI Taxonomy" id="1457798"/>
    <lineage>
        <taxon>Archaea</taxon>
        <taxon>Methanobacteriati</taxon>
        <taxon>Methanobacteriota</taxon>
        <taxon>environmental samples</taxon>
    </lineage>
</organism>
<dbReference type="Pfam" id="PF00800">
    <property type="entry name" value="PDT"/>
    <property type="match status" value="1"/>
</dbReference>
<dbReference type="GO" id="GO:0004664">
    <property type="term" value="F:prephenate dehydratase activity"/>
    <property type="evidence" value="ECO:0007669"/>
    <property type="project" value="UniProtKB-EC"/>
</dbReference>
<evidence type="ECO:0000256" key="3">
    <source>
        <dbReference type="ARBA" id="ARBA00022605"/>
    </source>
</evidence>
<name>A0A075G163_9EURY</name>
<comment type="pathway">
    <text evidence="1">Amino-acid biosynthesis; L-phenylalanine biosynthesis; phenylpyruvate from prephenate: step 1/1.</text>
</comment>
<dbReference type="EC" id="4.2.1.51" evidence="2"/>
<evidence type="ECO:0000259" key="9">
    <source>
        <dbReference type="PROSITE" id="PS51671"/>
    </source>
</evidence>
<dbReference type="InterPro" id="IPR001086">
    <property type="entry name" value="Preph_deHydtase"/>
</dbReference>
<protein>
    <recommendedName>
        <fullName evidence="2">prephenate dehydratase</fullName>
        <ecNumber evidence="2">4.2.1.51</ecNumber>
    </recommendedName>
</protein>
<evidence type="ECO:0000256" key="2">
    <source>
        <dbReference type="ARBA" id="ARBA00013147"/>
    </source>
</evidence>
<dbReference type="Gene3D" id="3.40.190.10">
    <property type="entry name" value="Periplasmic binding protein-like II"/>
    <property type="match status" value="2"/>
</dbReference>
<evidence type="ECO:0000256" key="6">
    <source>
        <dbReference type="ARBA" id="ARBA00023239"/>
    </source>
</evidence>
<comment type="catalytic activity">
    <reaction evidence="7">
        <text>prephenate + H(+) = 3-phenylpyruvate + CO2 + H2O</text>
        <dbReference type="Rhea" id="RHEA:21648"/>
        <dbReference type="ChEBI" id="CHEBI:15377"/>
        <dbReference type="ChEBI" id="CHEBI:15378"/>
        <dbReference type="ChEBI" id="CHEBI:16526"/>
        <dbReference type="ChEBI" id="CHEBI:18005"/>
        <dbReference type="ChEBI" id="CHEBI:29934"/>
        <dbReference type="EC" id="4.2.1.51"/>
    </reaction>
</comment>
<dbReference type="GO" id="GO:0009094">
    <property type="term" value="P:L-phenylalanine biosynthetic process"/>
    <property type="evidence" value="ECO:0007669"/>
    <property type="project" value="UniProtKB-KW"/>
</dbReference>
<gene>
    <name evidence="10" type="primary">pheA2</name>
</gene>
<evidence type="ECO:0000256" key="4">
    <source>
        <dbReference type="ARBA" id="ARBA00023141"/>
    </source>
</evidence>
<evidence type="ECO:0000259" key="8">
    <source>
        <dbReference type="PROSITE" id="PS51171"/>
    </source>
</evidence>
<feature type="domain" description="ACT" evidence="9">
    <location>
        <begin position="198"/>
        <end position="275"/>
    </location>
</feature>
<dbReference type="SUPFAM" id="SSF55021">
    <property type="entry name" value="ACT-like"/>
    <property type="match status" value="1"/>
</dbReference>
<sequence length="278" mass="30364">MPTSDFQSKRVAFLGPNGTHSEAAAVAYAPESILVAAPSITAVTEMVLSGGADEAIVPIENSLEGSVTETLDLLVHSLNLQIRHEYVLPIRHCLIARPGTRFNAIETVYSHPQAIGQCREFLQRTIPDARTEASLSTAQSVELALRNDNSAGIAPRRAAEINSAAILADGIQDDDRNSTRFVVLSDDDADPTGDDKTSIAFNVDDKPGALLTIMQQFAMSEINLLKIESRPARETLGVYIFLLDCSGHRNDEKLARVLNTIREKTVWLKIFGSYPRYS</sequence>
<proteinExistence type="predicted"/>
<dbReference type="PANTHER" id="PTHR21022:SF19">
    <property type="entry name" value="PREPHENATE DEHYDRATASE-RELATED"/>
    <property type="match status" value="1"/>
</dbReference>